<feature type="transmembrane region" description="Helical" evidence="1">
    <location>
        <begin position="62"/>
        <end position="85"/>
    </location>
</feature>
<proteinExistence type="predicted"/>
<keyword evidence="3" id="KW-1185">Reference proteome</keyword>
<comment type="caution">
    <text evidence="2">The sequence shown here is derived from an EMBL/GenBank/DDBJ whole genome shotgun (WGS) entry which is preliminary data.</text>
</comment>
<reference evidence="2" key="2">
    <citation type="submission" date="2020-09" db="EMBL/GenBank/DDBJ databases">
        <authorList>
            <person name="Luo X."/>
        </authorList>
    </citation>
    <scope>NUCLEOTIDE SEQUENCE</scope>
    <source>
        <strain evidence="2">TRM S81-3</strain>
    </source>
</reference>
<organism evidence="2 3">
    <name type="scientific">Streptomyces griseicoloratus</name>
    <dbReference type="NCBI Taxonomy" id="2752516"/>
    <lineage>
        <taxon>Bacteria</taxon>
        <taxon>Bacillati</taxon>
        <taxon>Actinomycetota</taxon>
        <taxon>Actinomycetes</taxon>
        <taxon>Kitasatosporales</taxon>
        <taxon>Streptomycetaceae</taxon>
        <taxon>Streptomyces</taxon>
    </lineage>
</organism>
<reference evidence="2" key="1">
    <citation type="submission" date="2020-09" db="EMBL/GenBank/DDBJ databases">
        <title>Streptomyces grisecoloratus sp. nov., isolated from cotton soil.</title>
        <authorList>
            <person name="Xing L."/>
        </authorList>
    </citation>
    <scope>NUCLEOTIDE SEQUENCE</scope>
    <source>
        <strain evidence="2">TRM S81-3</strain>
    </source>
</reference>
<feature type="transmembrane region" description="Helical" evidence="1">
    <location>
        <begin position="33"/>
        <end position="56"/>
    </location>
</feature>
<dbReference type="AlphaFoldDB" id="A0A926LAB1"/>
<protein>
    <submittedName>
        <fullName evidence="2">Uncharacterized protein</fullName>
    </submittedName>
</protein>
<dbReference type="Proteomes" id="UP000621210">
    <property type="component" value="Unassembled WGS sequence"/>
</dbReference>
<evidence type="ECO:0000313" key="2">
    <source>
        <dbReference type="EMBL" id="MBD0422943.1"/>
    </source>
</evidence>
<name>A0A926LAB1_9ACTN</name>
<gene>
    <name evidence="2" type="ORF">H0H10_27950</name>
</gene>
<evidence type="ECO:0000313" key="3">
    <source>
        <dbReference type="Proteomes" id="UP000621210"/>
    </source>
</evidence>
<evidence type="ECO:0000256" key="1">
    <source>
        <dbReference type="SAM" id="Phobius"/>
    </source>
</evidence>
<keyword evidence="1" id="KW-1133">Transmembrane helix</keyword>
<sequence length="212" mass="22677">MLANEYGYQVSRRRAESWVGERLRHSRKVYLRLALLGTALLASLLAVVILTAASAWPFGTTAAIIISAVGLVLGGFFGLGGWLAYANDAALVRIAAAHPFQAWPCQLERTADGKRLILLLAPDGQVARELESSVPEEIWLRMRDGRGALWIAGDLRMDCLVATPGAEHVWRAKGRPYGASSGAGRSGGGLRAVEDELLRAVAGETFGRLLGG</sequence>
<keyword evidence="1" id="KW-0812">Transmembrane</keyword>
<accession>A0A926LAB1</accession>
<dbReference type="RefSeq" id="WP_188183910.1">
    <property type="nucleotide sequence ID" value="NZ_JACVQF010000219.1"/>
</dbReference>
<keyword evidence="1" id="KW-0472">Membrane</keyword>
<dbReference type="EMBL" id="JACVQF010000219">
    <property type="protein sequence ID" value="MBD0422943.1"/>
    <property type="molecule type" value="Genomic_DNA"/>
</dbReference>